<proteinExistence type="predicted"/>
<sequence length="37" mass="4275">MRCFPLTCINFAVGIPKTVTEVMPDRDKVLRNHETEL</sequence>
<evidence type="ECO:0000313" key="2">
    <source>
        <dbReference type="Proteomes" id="UP000199373"/>
    </source>
</evidence>
<organism evidence="1 2">
    <name type="scientific">Prevotella aff. ruminicola Tc2-24</name>
    <dbReference type="NCBI Taxonomy" id="81582"/>
    <lineage>
        <taxon>Bacteria</taxon>
        <taxon>Pseudomonadati</taxon>
        <taxon>Bacteroidota</taxon>
        <taxon>Bacteroidia</taxon>
        <taxon>Bacteroidales</taxon>
        <taxon>Prevotellaceae</taxon>
        <taxon>Prevotella</taxon>
    </lineage>
</organism>
<keyword evidence="2" id="KW-1185">Reference proteome</keyword>
<evidence type="ECO:0000313" key="1">
    <source>
        <dbReference type="EMBL" id="SEW14742.1"/>
    </source>
</evidence>
<protein>
    <submittedName>
        <fullName evidence="1">Uncharacterized protein</fullName>
    </submittedName>
</protein>
<dbReference type="EMBL" id="FOIQ01000004">
    <property type="protein sequence ID" value="SEW14742.1"/>
    <property type="molecule type" value="Genomic_DNA"/>
</dbReference>
<accession>A0A1I0PK65</accession>
<name>A0A1I0PK65_9BACT</name>
<dbReference type="Proteomes" id="UP000199373">
    <property type="component" value="Unassembled WGS sequence"/>
</dbReference>
<reference evidence="1 2" key="1">
    <citation type="submission" date="2016-10" db="EMBL/GenBank/DDBJ databases">
        <authorList>
            <person name="de Groot N.N."/>
        </authorList>
    </citation>
    <scope>NUCLEOTIDE SEQUENCE [LARGE SCALE GENOMIC DNA]</scope>
    <source>
        <strain evidence="1 2">TC2-24</strain>
    </source>
</reference>
<dbReference type="AlphaFoldDB" id="A0A1I0PK65"/>
<gene>
    <name evidence="1" type="ORF">SAMN04487850_1824</name>
</gene>